<dbReference type="OrthoDB" id="9815497at2"/>
<dbReference type="STRING" id="375760.SAMN04488073_3397"/>
<dbReference type="Pfam" id="PF02625">
    <property type="entry name" value="XdhC_CoxI"/>
    <property type="match status" value="1"/>
</dbReference>
<dbReference type="PANTHER" id="PTHR30388:SF4">
    <property type="entry name" value="MOLYBDENUM COFACTOR INSERTION CHAPERONE PAOD"/>
    <property type="match status" value="1"/>
</dbReference>
<gene>
    <name evidence="3" type="ORF">SAMN04488073_3397</name>
</gene>
<reference evidence="4" key="1">
    <citation type="submission" date="2016-10" db="EMBL/GenBank/DDBJ databases">
        <authorList>
            <person name="Varghese N."/>
            <person name="Submissions S."/>
        </authorList>
    </citation>
    <scope>NUCLEOTIDE SEQUENCE [LARGE SCALE GENOMIC DNA]</scope>
    <source>
        <strain evidence="4">CGMCC 1.6294</strain>
    </source>
</reference>
<evidence type="ECO:0000313" key="3">
    <source>
        <dbReference type="EMBL" id="SFR61303.1"/>
    </source>
</evidence>
<evidence type="ECO:0000313" key="4">
    <source>
        <dbReference type="Proteomes" id="UP000199290"/>
    </source>
</evidence>
<dbReference type="PANTHER" id="PTHR30388">
    <property type="entry name" value="ALDEHYDE OXIDOREDUCTASE MOLYBDENUM COFACTOR ASSEMBLY PROTEIN"/>
    <property type="match status" value="1"/>
</dbReference>
<feature type="domain" description="XdhC Rossmann" evidence="2">
    <location>
        <begin position="188"/>
        <end position="329"/>
    </location>
</feature>
<dbReference type="AlphaFoldDB" id="A0A1I6I3M7"/>
<dbReference type="RefSeq" id="WP_091992362.1">
    <property type="nucleotide sequence ID" value="NZ_FOYV01000005.1"/>
</dbReference>
<keyword evidence="4" id="KW-1185">Reference proteome</keyword>
<feature type="domain" description="XdhC- CoxI" evidence="1">
    <location>
        <begin position="31"/>
        <end position="85"/>
    </location>
</feature>
<proteinExistence type="predicted"/>
<evidence type="ECO:0000259" key="2">
    <source>
        <dbReference type="Pfam" id="PF13478"/>
    </source>
</evidence>
<accession>A0A1I6I3M7</accession>
<dbReference type="Pfam" id="PF13478">
    <property type="entry name" value="XdhC_C"/>
    <property type="match status" value="1"/>
</dbReference>
<evidence type="ECO:0000259" key="1">
    <source>
        <dbReference type="Pfam" id="PF02625"/>
    </source>
</evidence>
<dbReference type="Proteomes" id="UP000199290">
    <property type="component" value="Unassembled WGS sequence"/>
</dbReference>
<protein>
    <submittedName>
        <fullName evidence="3">Xanthine dehydrogenase accessory factor</fullName>
    </submittedName>
</protein>
<name>A0A1I6I3M7_9GAMM</name>
<dbReference type="InterPro" id="IPR003777">
    <property type="entry name" value="XdhC_CoxI"/>
</dbReference>
<sequence>MPEFVGQPDGHGSGVAVTAGHLSVIRDARQWLEAGRRVWLCTIVETWGSSPRPVGSWLAISEAGDWSGSVSGGCLEEDLLRGVADQGSEEPVLIDYGITDSDRDQFQLPCGGRIRLLVEPLAGDASLTHVRELDEALSRHRAVVRRISVQRTLAQGVAQLDYQPVKGTSSVTRDGEQFIHALQPECRLLLIGAGEVARYVAEFALAADFAVTLCEPREAFAAGWSHHHIPLDRRLPDDLVAATFNDPFTGVLALAHDPRIDDMGLLAALQTGAFYVGAMGSKRTSQARRERLASLGLDQATLDRLRAPIGVDIPSKTPAEIAISVVADLIAARHHLRQAGAPL</sequence>
<organism evidence="3 4">
    <name type="scientific">Marinobacter gudaonensis</name>
    <dbReference type="NCBI Taxonomy" id="375760"/>
    <lineage>
        <taxon>Bacteria</taxon>
        <taxon>Pseudomonadati</taxon>
        <taxon>Pseudomonadota</taxon>
        <taxon>Gammaproteobacteria</taxon>
        <taxon>Pseudomonadales</taxon>
        <taxon>Marinobacteraceae</taxon>
        <taxon>Marinobacter</taxon>
    </lineage>
</organism>
<dbReference type="EMBL" id="FOYV01000005">
    <property type="protein sequence ID" value="SFR61303.1"/>
    <property type="molecule type" value="Genomic_DNA"/>
</dbReference>
<dbReference type="InterPro" id="IPR027051">
    <property type="entry name" value="XdhC_Rossmann_dom"/>
</dbReference>
<dbReference type="InterPro" id="IPR052698">
    <property type="entry name" value="MoCofactor_Util/Proc"/>
</dbReference>
<dbReference type="Gene3D" id="3.40.50.720">
    <property type="entry name" value="NAD(P)-binding Rossmann-like Domain"/>
    <property type="match status" value="1"/>
</dbReference>